<comment type="caution">
    <text evidence="1">The sequence shown here is derived from an EMBL/GenBank/DDBJ whole genome shotgun (WGS) entry which is preliminary data.</text>
</comment>
<organism evidence="1 2">
    <name type="scientific">Chytriomyces confervae</name>
    <dbReference type="NCBI Taxonomy" id="246404"/>
    <lineage>
        <taxon>Eukaryota</taxon>
        <taxon>Fungi</taxon>
        <taxon>Fungi incertae sedis</taxon>
        <taxon>Chytridiomycota</taxon>
        <taxon>Chytridiomycota incertae sedis</taxon>
        <taxon>Chytridiomycetes</taxon>
        <taxon>Chytridiales</taxon>
        <taxon>Chytriomycetaceae</taxon>
        <taxon>Chytriomyces</taxon>
    </lineage>
</organism>
<dbReference type="AlphaFoldDB" id="A0A507F1G7"/>
<name>A0A507F1G7_9FUNG</name>
<gene>
    <name evidence="1" type="ORF">CcCBS67573_g06680</name>
</gene>
<protein>
    <submittedName>
        <fullName evidence="1">Uncharacterized protein</fullName>
    </submittedName>
</protein>
<accession>A0A507F1G7</accession>
<proteinExistence type="predicted"/>
<dbReference type="EMBL" id="QEAP01000298">
    <property type="protein sequence ID" value="TPX70071.1"/>
    <property type="molecule type" value="Genomic_DNA"/>
</dbReference>
<evidence type="ECO:0000313" key="1">
    <source>
        <dbReference type="EMBL" id="TPX70071.1"/>
    </source>
</evidence>
<evidence type="ECO:0000313" key="2">
    <source>
        <dbReference type="Proteomes" id="UP000320333"/>
    </source>
</evidence>
<reference evidence="1 2" key="1">
    <citation type="journal article" date="2019" name="Sci. Rep.">
        <title>Comparative genomics of chytrid fungi reveal insights into the obligate biotrophic and pathogenic lifestyle of Synchytrium endobioticum.</title>
        <authorList>
            <person name="van de Vossenberg B.T.L.H."/>
            <person name="Warris S."/>
            <person name="Nguyen H.D.T."/>
            <person name="van Gent-Pelzer M.P.E."/>
            <person name="Joly D.L."/>
            <person name="van de Geest H.C."/>
            <person name="Bonants P.J.M."/>
            <person name="Smith D.S."/>
            <person name="Levesque C.A."/>
            <person name="van der Lee T.A.J."/>
        </authorList>
    </citation>
    <scope>NUCLEOTIDE SEQUENCE [LARGE SCALE GENOMIC DNA]</scope>
    <source>
        <strain evidence="1 2">CBS 675.73</strain>
    </source>
</reference>
<sequence length="81" mass="9128">MLSGLQNPWRRMRNHYRRVQACVPHALSAEVDINGAVKEPVPHGQTALESGQGDIGYRVVVLYLLEPVYLHSLTKSINTFE</sequence>
<dbReference type="Proteomes" id="UP000320333">
    <property type="component" value="Unassembled WGS sequence"/>
</dbReference>
<keyword evidence="2" id="KW-1185">Reference proteome</keyword>